<evidence type="ECO:0000256" key="6">
    <source>
        <dbReference type="ARBA" id="ARBA00023237"/>
    </source>
</evidence>
<keyword evidence="10" id="KW-0675">Receptor</keyword>
<accession>A0ABS1L0W4</accession>
<evidence type="ECO:0000256" key="5">
    <source>
        <dbReference type="ARBA" id="ARBA00023136"/>
    </source>
</evidence>
<keyword evidence="5 7" id="KW-0472">Membrane</keyword>
<reference evidence="10 11" key="1">
    <citation type="submission" date="2021-01" db="EMBL/GenBank/DDBJ databases">
        <title>Chryseolinea sp. Jin1 Genome sequencing and assembly.</title>
        <authorList>
            <person name="Kim I."/>
        </authorList>
    </citation>
    <scope>NUCLEOTIDE SEQUENCE [LARGE SCALE GENOMIC DNA]</scope>
    <source>
        <strain evidence="10 11">Jin1</strain>
    </source>
</reference>
<dbReference type="RefSeq" id="WP_202015437.1">
    <property type="nucleotide sequence ID" value="NZ_JAERRB010000014.1"/>
</dbReference>
<dbReference type="InterPro" id="IPR008969">
    <property type="entry name" value="CarboxyPept-like_regulatory"/>
</dbReference>
<organism evidence="10 11">
    <name type="scientific">Chryseolinea lacunae</name>
    <dbReference type="NCBI Taxonomy" id="2801331"/>
    <lineage>
        <taxon>Bacteria</taxon>
        <taxon>Pseudomonadati</taxon>
        <taxon>Bacteroidota</taxon>
        <taxon>Cytophagia</taxon>
        <taxon>Cytophagales</taxon>
        <taxon>Fulvivirgaceae</taxon>
        <taxon>Chryseolinea</taxon>
    </lineage>
</organism>
<dbReference type="SUPFAM" id="SSF56935">
    <property type="entry name" value="Porins"/>
    <property type="match status" value="1"/>
</dbReference>
<dbReference type="SUPFAM" id="SSF49464">
    <property type="entry name" value="Carboxypeptidase regulatory domain-like"/>
    <property type="match status" value="1"/>
</dbReference>
<dbReference type="InterPro" id="IPR039426">
    <property type="entry name" value="TonB-dep_rcpt-like"/>
</dbReference>
<evidence type="ECO:0000259" key="9">
    <source>
        <dbReference type="Pfam" id="PF07715"/>
    </source>
</evidence>
<keyword evidence="6 7" id="KW-0998">Cell outer membrane</keyword>
<keyword evidence="3 7" id="KW-1134">Transmembrane beta strand</keyword>
<dbReference type="Pfam" id="PF07715">
    <property type="entry name" value="Plug"/>
    <property type="match status" value="1"/>
</dbReference>
<proteinExistence type="inferred from homology"/>
<evidence type="ECO:0000256" key="7">
    <source>
        <dbReference type="PROSITE-ProRule" id="PRU01360"/>
    </source>
</evidence>
<keyword evidence="11" id="KW-1185">Reference proteome</keyword>
<dbReference type="InterPro" id="IPR037066">
    <property type="entry name" value="Plug_dom_sf"/>
</dbReference>
<evidence type="ECO:0000256" key="1">
    <source>
        <dbReference type="ARBA" id="ARBA00004571"/>
    </source>
</evidence>
<dbReference type="PROSITE" id="PS52016">
    <property type="entry name" value="TONB_DEPENDENT_REC_3"/>
    <property type="match status" value="1"/>
</dbReference>
<evidence type="ECO:0000256" key="2">
    <source>
        <dbReference type="ARBA" id="ARBA00022448"/>
    </source>
</evidence>
<dbReference type="Proteomes" id="UP000613030">
    <property type="component" value="Unassembled WGS sequence"/>
</dbReference>
<feature type="chain" id="PRO_5046305963" evidence="8">
    <location>
        <begin position="24"/>
        <end position="923"/>
    </location>
</feature>
<feature type="signal peptide" evidence="8">
    <location>
        <begin position="1"/>
        <end position="23"/>
    </location>
</feature>
<dbReference type="InterPro" id="IPR012910">
    <property type="entry name" value="Plug_dom"/>
</dbReference>
<evidence type="ECO:0000313" key="10">
    <source>
        <dbReference type="EMBL" id="MBL0745163.1"/>
    </source>
</evidence>
<evidence type="ECO:0000256" key="8">
    <source>
        <dbReference type="SAM" id="SignalP"/>
    </source>
</evidence>
<comment type="caution">
    <text evidence="10">The sequence shown here is derived from an EMBL/GenBank/DDBJ whole genome shotgun (WGS) entry which is preliminary data.</text>
</comment>
<feature type="domain" description="TonB-dependent receptor plug" evidence="9">
    <location>
        <begin position="279"/>
        <end position="357"/>
    </location>
</feature>
<dbReference type="Pfam" id="PF13715">
    <property type="entry name" value="CarbopepD_reg_2"/>
    <property type="match status" value="1"/>
</dbReference>
<evidence type="ECO:0000256" key="3">
    <source>
        <dbReference type="ARBA" id="ARBA00022452"/>
    </source>
</evidence>
<sequence>MNKLYRLLLCCFFLMSLGIAAQAQRRALINGEFKATSFKDFVDAVEAQTDYHFYYNPKTTDSLKVTYSAQNQNINVVLGQALAGTQLHFAVDEQGNIFVTEGRDIMSDLPVDFFDTGVAPSNNTLVSGFDYTAYEKREKQKKLAESKLYAIGPKSSNLQGNATMAGHVRDITNGEPLVGATVYIDKPLVGVITDQFGYYSISLPKGRHELKIKSIGMKSTVRQIMLYADGKLEIELDQDVTPLKEVVVESDKDVRVMGMQMGMEKLDIKTMKNMPLALGETDIMKVVLSLPGVQTVGEGTVGLNVRGGATNQNLILFNDAVVYNPSHLFGFFSTFNPDVLKNVELYKSGITADYGGRLSSVLDVTSREGNLKKFSGSGGISPITGRLTLEGPLIKEKTSFLLGARSTYSDWILRQLNTERLKNSTASFYDVNLNISHKINDKNNLYLSGYISHDKFKLNTDTSYAYSDKNASIKWKHIFNNKLYGVLTGGFSRYGYTMTSDLNPVQAFDMDFYVQQLNAKMDFSYFLNAKHTINAGLSVVRYNLAPGNIQPKGDSSVQKTIRLQHEQGQENAVYIGDNFEVSPKLSIYGGVRYSFYQYLGPRDVYQYANGVPRSEANITDSVRYGGGKSIASFSGAEPRFSIRYSLSQNASVKVSYNRMRQYIQMLSNTTAITPTDIWKLSDPYIRPQVGDQISLGFYKNTRKHSLEISLEAYYKTTKNALDFKGGAVLLLNKHIETDVVDSRGKAYGVEFMLKRSTGKLNGWFSYTYSRSFLQTVSPYAAEAVNKGDYYPSNYDKPHAVNFVGNYKFSRRFNFSLNMTYSTGRPITLPLAKYELGGSYRLYYSDRNQFRIPDYFRTDISINIEGNHKIRKLAHSSWTFAIYNLTGRANAYSVFFRSEQGKVQGYKLSIFAQPIPTVTYNFKF</sequence>
<comment type="subcellular location">
    <subcellularLocation>
        <location evidence="1 7">Cell outer membrane</location>
        <topology evidence="1 7">Multi-pass membrane protein</topology>
    </subcellularLocation>
</comment>
<dbReference type="EMBL" id="JAERRB010000014">
    <property type="protein sequence ID" value="MBL0745163.1"/>
    <property type="molecule type" value="Genomic_DNA"/>
</dbReference>
<evidence type="ECO:0000313" key="11">
    <source>
        <dbReference type="Proteomes" id="UP000613030"/>
    </source>
</evidence>
<dbReference type="Gene3D" id="2.60.40.1120">
    <property type="entry name" value="Carboxypeptidase-like, regulatory domain"/>
    <property type="match status" value="1"/>
</dbReference>
<keyword evidence="4 7" id="KW-0812">Transmembrane</keyword>
<dbReference type="Gene3D" id="2.40.170.20">
    <property type="entry name" value="TonB-dependent receptor, beta-barrel domain"/>
    <property type="match status" value="1"/>
</dbReference>
<dbReference type="Gene3D" id="2.170.130.10">
    <property type="entry name" value="TonB-dependent receptor, plug domain"/>
    <property type="match status" value="1"/>
</dbReference>
<evidence type="ECO:0000256" key="4">
    <source>
        <dbReference type="ARBA" id="ARBA00022692"/>
    </source>
</evidence>
<dbReference type="InterPro" id="IPR036942">
    <property type="entry name" value="Beta-barrel_TonB_sf"/>
</dbReference>
<name>A0ABS1L0W4_9BACT</name>
<keyword evidence="2 7" id="KW-0813">Transport</keyword>
<gene>
    <name evidence="10" type="ORF">JI741_28290</name>
</gene>
<comment type="similarity">
    <text evidence="7">Belongs to the TonB-dependent receptor family.</text>
</comment>
<protein>
    <submittedName>
        <fullName evidence="10">TonB-dependent receptor</fullName>
    </submittedName>
</protein>
<keyword evidence="8" id="KW-0732">Signal</keyword>